<gene>
    <name evidence="2" type="ORF">AFCDBAGC_0896</name>
</gene>
<accession>A0ABQ4QEB3</accession>
<protein>
    <submittedName>
        <fullName evidence="2">Uncharacterized protein</fullName>
    </submittedName>
</protein>
<keyword evidence="3" id="KW-1185">Reference proteome</keyword>
<sequence length="150" mass="15152">MARHRPSLAASFLLSAALSLGAGAASAETVRVTSYGYGAAYAGQGGYGFADEAVRGAYVGAPFSSVPSPNRIVPAPWSYGTYGVPTISGLREAPVAAPSVTVVNPGERAVARPGRGPRILSRGRDGAWTSGGRVQAGNGVSVVTVSVPHR</sequence>
<dbReference type="Proteomes" id="UP001055117">
    <property type="component" value="Unassembled WGS sequence"/>
</dbReference>
<proteinExistence type="predicted"/>
<dbReference type="EMBL" id="BPQG01000008">
    <property type="protein sequence ID" value="GJD43054.1"/>
    <property type="molecule type" value="Genomic_DNA"/>
</dbReference>
<dbReference type="RefSeq" id="WP_147828030.1">
    <property type="nucleotide sequence ID" value="NZ_BPQG01000008.1"/>
</dbReference>
<reference evidence="2 3" key="1">
    <citation type="journal article" date="2021" name="Front. Microbiol.">
        <title>Comprehensive Comparative Genomics and Phenotyping of Methylobacterium Species.</title>
        <authorList>
            <person name="Alessa O."/>
            <person name="Ogura Y."/>
            <person name="Fujitani Y."/>
            <person name="Takami H."/>
            <person name="Hayashi T."/>
            <person name="Sahin N."/>
            <person name="Tani A."/>
        </authorList>
    </citation>
    <scope>NUCLEOTIDE SEQUENCE [LARGE SCALE GENOMIC DNA]</scope>
    <source>
        <strain evidence="2 3">DSM 23679</strain>
    </source>
</reference>
<keyword evidence="1" id="KW-0732">Signal</keyword>
<evidence type="ECO:0000256" key="1">
    <source>
        <dbReference type="SAM" id="SignalP"/>
    </source>
</evidence>
<evidence type="ECO:0000313" key="2">
    <source>
        <dbReference type="EMBL" id="GJD43054.1"/>
    </source>
</evidence>
<comment type="caution">
    <text evidence="2">The sequence shown here is derived from an EMBL/GenBank/DDBJ whole genome shotgun (WGS) entry which is preliminary data.</text>
</comment>
<organism evidence="2 3">
    <name type="scientific">Methylobacterium cerastii</name>
    <dbReference type="NCBI Taxonomy" id="932741"/>
    <lineage>
        <taxon>Bacteria</taxon>
        <taxon>Pseudomonadati</taxon>
        <taxon>Pseudomonadota</taxon>
        <taxon>Alphaproteobacteria</taxon>
        <taxon>Hyphomicrobiales</taxon>
        <taxon>Methylobacteriaceae</taxon>
        <taxon>Methylobacterium</taxon>
    </lineage>
</organism>
<feature type="signal peptide" evidence="1">
    <location>
        <begin position="1"/>
        <end position="27"/>
    </location>
</feature>
<evidence type="ECO:0000313" key="3">
    <source>
        <dbReference type="Proteomes" id="UP001055117"/>
    </source>
</evidence>
<name>A0ABQ4QEB3_9HYPH</name>
<feature type="chain" id="PRO_5045356631" evidence="1">
    <location>
        <begin position="28"/>
        <end position="150"/>
    </location>
</feature>